<dbReference type="Proteomes" id="UP001501074">
    <property type="component" value="Unassembled WGS sequence"/>
</dbReference>
<keyword evidence="2" id="KW-1185">Reference proteome</keyword>
<evidence type="ECO:0000313" key="1">
    <source>
        <dbReference type="EMBL" id="GAA3609589.1"/>
    </source>
</evidence>
<dbReference type="RefSeq" id="WP_231483312.1">
    <property type="nucleotide sequence ID" value="NZ_BAAAZO010000003.1"/>
</dbReference>
<name>A0ABP6ZHM0_9ACTN</name>
<dbReference type="EMBL" id="BAAAZO010000003">
    <property type="protein sequence ID" value="GAA3609589.1"/>
    <property type="molecule type" value="Genomic_DNA"/>
</dbReference>
<accession>A0ABP6ZHM0</accession>
<evidence type="ECO:0000313" key="2">
    <source>
        <dbReference type="Proteomes" id="UP001501074"/>
    </source>
</evidence>
<gene>
    <name evidence="1" type="ORF">GCM10022223_27080</name>
</gene>
<sequence>MNGVDGVTGPEDPDGFEGSEILEGMEALEALEGLMGLEKEREVTVWAEGTLTVTATLEEGSLVILGEDTDAAGLFGEDVSQYEYGITVAPSDVPAVLDALDVAEGVDVLDALVLRGEDLVKIGEAGWLESIGVQAEFWSRIS</sequence>
<comment type="caution">
    <text evidence="1">The sequence shown here is derived from an EMBL/GenBank/DDBJ whole genome shotgun (WGS) entry which is preliminary data.</text>
</comment>
<evidence type="ECO:0008006" key="3">
    <source>
        <dbReference type="Google" id="ProtNLM"/>
    </source>
</evidence>
<reference evidence="2" key="1">
    <citation type="journal article" date="2019" name="Int. J. Syst. Evol. Microbiol.">
        <title>The Global Catalogue of Microorganisms (GCM) 10K type strain sequencing project: providing services to taxonomists for standard genome sequencing and annotation.</title>
        <authorList>
            <consortium name="The Broad Institute Genomics Platform"/>
            <consortium name="The Broad Institute Genome Sequencing Center for Infectious Disease"/>
            <person name="Wu L."/>
            <person name="Ma J."/>
        </authorList>
    </citation>
    <scope>NUCLEOTIDE SEQUENCE [LARGE SCALE GENOMIC DNA]</scope>
    <source>
        <strain evidence="2">JCM 16902</strain>
    </source>
</reference>
<organism evidence="1 2">
    <name type="scientific">Kineosporia mesophila</name>
    <dbReference type="NCBI Taxonomy" id="566012"/>
    <lineage>
        <taxon>Bacteria</taxon>
        <taxon>Bacillati</taxon>
        <taxon>Actinomycetota</taxon>
        <taxon>Actinomycetes</taxon>
        <taxon>Kineosporiales</taxon>
        <taxon>Kineosporiaceae</taxon>
        <taxon>Kineosporia</taxon>
    </lineage>
</organism>
<protein>
    <recommendedName>
        <fullName evidence="3">SCP2 domain-containing protein</fullName>
    </recommendedName>
</protein>
<proteinExistence type="predicted"/>